<dbReference type="AlphaFoldDB" id="H2Y873"/>
<evidence type="ECO:0000313" key="3">
    <source>
        <dbReference type="Ensembl" id="ENSCSAVP00000001521.1"/>
    </source>
</evidence>
<dbReference type="InterPro" id="IPR049390">
    <property type="entry name" value="FBF1_C"/>
</dbReference>
<dbReference type="PANTHER" id="PTHR33689:SF1">
    <property type="entry name" value="FAS-BINDING FACTOR 1"/>
    <property type="match status" value="1"/>
</dbReference>
<accession>H2Y873</accession>
<feature type="region of interest" description="Disordered" evidence="1">
    <location>
        <begin position="38"/>
        <end position="57"/>
    </location>
</feature>
<feature type="region of interest" description="Disordered" evidence="1">
    <location>
        <begin position="1"/>
        <end position="24"/>
    </location>
</feature>
<dbReference type="GO" id="GO:0097539">
    <property type="term" value="C:ciliary transition fiber"/>
    <property type="evidence" value="ECO:0007669"/>
    <property type="project" value="InterPro"/>
</dbReference>
<organism evidence="3 4">
    <name type="scientific">Ciona savignyi</name>
    <name type="common">Pacific transparent sea squirt</name>
    <dbReference type="NCBI Taxonomy" id="51511"/>
    <lineage>
        <taxon>Eukaryota</taxon>
        <taxon>Metazoa</taxon>
        <taxon>Chordata</taxon>
        <taxon>Tunicata</taxon>
        <taxon>Ascidiacea</taxon>
        <taxon>Phlebobranchia</taxon>
        <taxon>Cionidae</taxon>
        <taxon>Ciona</taxon>
    </lineage>
</organism>
<evidence type="ECO:0000313" key="4">
    <source>
        <dbReference type="Proteomes" id="UP000007875"/>
    </source>
</evidence>
<dbReference type="InParanoid" id="H2Y873"/>
<keyword evidence="4" id="KW-1185">Reference proteome</keyword>
<dbReference type="Pfam" id="PF21007">
    <property type="entry name" value="FBF1"/>
    <property type="match status" value="1"/>
</dbReference>
<dbReference type="GeneTree" id="ENSGT00730000114052"/>
<sequence length="181" mass="21068">MQKEEYERRMSDLKSTERNFEERSETLINREKLLKDNEEKHAQRIKESTHALQEAKRVEREHELRMSELHAQSDEVTSQRQLLAEERKILVKGRLESQRCNVSAKSNPQASPAVLYDLTPTKLHCSDLGISASSYTTHVDVVTNPETVLWNHTAEQDQNYLEDEKFFLEALKHTPYSATKS</sequence>
<dbReference type="Proteomes" id="UP000007875">
    <property type="component" value="Unassembled WGS sequence"/>
</dbReference>
<dbReference type="GO" id="GO:0060271">
    <property type="term" value="P:cilium assembly"/>
    <property type="evidence" value="ECO:0007669"/>
    <property type="project" value="InterPro"/>
</dbReference>
<dbReference type="GO" id="GO:0090162">
    <property type="term" value="P:establishment of epithelial cell polarity"/>
    <property type="evidence" value="ECO:0007669"/>
    <property type="project" value="InterPro"/>
</dbReference>
<reference evidence="3" key="2">
    <citation type="submission" date="2025-08" db="UniProtKB">
        <authorList>
            <consortium name="Ensembl"/>
        </authorList>
    </citation>
    <scope>IDENTIFICATION</scope>
</reference>
<proteinExistence type="predicted"/>
<dbReference type="InterPro" id="IPR033561">
    <property type="entry name" value="FBF1"/>
</dbReference>
<dbReference type="OMA" id="ICVDINI"/>
<dbReference type="HOGENOM" id="CLU_1554725_0_0_1"/>
<dbReference type="STRING" id="51511.ENSCSAVP00000001521"/>
<dbReference type="Ensembl" id="ENSCSAVT00000001541.1">
    <property type="protein sequence ID" value="ENSCSAVP00000001521.1"/>
    <property type="gene ID" value="ENSCSAVG00000000871.1"/>
</dbReference>
<protein>
    <recommendedName>
        <fullName evidence="2">Fas-binding factor 1 C-terminal domain-containing protein</fullName>
    </recommendedName>
</protein>
<evidence type="ECO:0000256" key="1">
    <source>
        <dbReference type="SAM" id="MobiDB-lite"/>
    </source>
</evidence>
<dbReference type="GO" id="GO:0005814">
    <property type="term" value="C:centriole"/>
    <property type="evidence" value="ECO:0007669"/>
    <property type="project" value="TreeGrafter"/>
</dbReference>
<feature type="domain" description="Fas-binding factor 1 C-terminal" evidence="2">
    <location>
        <begin position="2"/>
        <end position="173"/>
    </location>
</feature>
<dbReference type="GO" id="GO:0036064">
    <property type="term" value="C:ciliary basal body"/>
    <property type="evidence" value="ECO:0007669"/>
    <property type="project" value="TreeGrafter"/>
</dbReference>
<evidence type="ECO:0000259" key="2">
    <source>
        <dbReference type="Pfam" id="PF21007"/>
    </source>
</evidence>
<dbReference type="PANTHER" id="PTHR33689">
    <property type="entry name" value="FAS-BINDING FACTOR 1"/>
    <property type="match status" value="1"/>
</dbReference>
<reference evidence="4" key="1">
    <citation type="submission" date="2003-08" db="EMBL/GenBank/DDBJ databases">
        <authorList>
            <person name="Birren B."/>
            <person name="Nusbaum C."/>
            <person name="Abebe A."/>
            <person name="Abouelleil A."/>
            <person name="Adekoya E."/>
            <person name="Ait-zahra M."/>
            <person name="Allen N."/>
            <person name="Allen T."/>
            <person name="An P."/>
            <person name="Anderson M."/>
            <person name="Anderson S."/>
            <person name="Arachchi H."/>
            <person name="Armbruster J."/>
            <person name="Bachantsang P."/>
            <person name="Baldwin J."/>
            <person name="Barry A."/>
            <person name="Bayul T."/>
            <person name="Blitshsteyn B."/>
            <person name="Bloom T."/>
            <person name="Blye J."/>
            <person name="Boguslavskiy L."/>
            <person name="Borowsky M."/>
            <person name="Boukhgalter B."/>
            <person name="Brunache A."/>
            <person name="Butler J."/>
            <person name="Calixte N."/>
            <person name="Calvo S."/>
            <person name="Camarata J."/>
            <person name="Campo K."/>
            <person name="Chang J."/>
            <person name="Cheshatsang Y."/>
            <person name="Citroen M."/>
            <person name="Collymore A."/>
            <person name="Considine T."/>
            <person name="Cook A."/>
            <person name="Cooke P."/>
            <person name="Corum B."/>
            <person name="Cuomo C."/>
            <person name="David R."/>
            <person name="Dawoe T."/>
            <person name="Degray S."/>
            <person name="Dodge S."/>
            <person name="Dooley K."/>
            <person name="Dorje P."/>
            <person name="Dorjee K."/>
            <person name="Dorris L."/>
            <person name="Duffey N."/>
            <person name="Dupes A."/>
            <person name="Elkins T."/>
            <person name="Engels R."/>
            <person name="Erickson J."/>
            <person name="Farina A."/>
            <person name="Faro S."/>
            <person name="Ferreira P."/>
            <person name="Fischer H."/>
            <person name="Fitzgerald M."/>
            <person name="Foley K."/>
            <person name="Gage D."/>
            <person name="Galagan J."/>
            <person name="Gearin G."/>
            <person name="Gnerre S."/>
            <person name="Gnirke A."/>
            <person name="Goyette A."/>
            <person name="Graham J."/>
            <person name="Grandbois E."/>
            <person name="Gyaltsen K."/>
            <person name="Hafez N."/>
            <person name="Hagopian D."/>
            <person name="Hagos B."/>
            <person name="Hall J."/>
            <person name="Hatcher B."/>
            <person name="Heller A."/>
            <person name="Higgins H."/>
            <person name="Honan T."/>
            <person name="Horn A."/>
            <person name="Houde N."/>
            <person name="Hughes L."/>
            <person name="Hulme W."/>
            <person name="Husby E."/>
            <person name="Iliev I."/>
            <person name="Jaffe D."/>
            <person name="Jones C."/>
            <person name="Kamal M."/>
            <person name="Kamat A."/>
            <person name="Kamvysselis M."/>
            <person name="Karlsson E."/>
            <person name="Kells C."/>
            <person name="Kieu A."/>
            <person name="Kisner P."/>
            <person name="Kodira C."/>
            <person name="Kulbokas E."/>
            <person name="Labutti K."/>
            <person name="Lama D."/>
            <person name="Landers T."/>
            <person name="Leger J."/>
            <person name="Levine S."/>
            <person name="Lewis D."/>
            <person name="Lewis T."/>
            <person name="Lindblad-toh K."/>
            <person name="Liu X."/>
            <person name="Lokyitsang T."/>
            <person name="Lokyitsang Y."/>
            <person name="Lucien O."/>
            <person name="Lui A."/>
            <person name="Ma L.J."/>
            <person name="Mabbitt R."/>
            <person name="Macdonald J."/>
            <person name="Maclean C."/>
            <person name="Major J."/>
            <person name="Manning J."/>
            <person name="Marabella R."/>
            <person name="Maru K."/>
            <person name="Matthews C."/>
            <person name="Mauceli E."/>
            <person name="Mccarthy M."/>
            <person name="Mcdonough S."/>
            <person name="Mcghee T."/>
            <person name="Meldrim J."/>
            <person name="Meneus L."/>
            <person name="Mesirov J."/>
            <person name="Mihalev A."/>
            <person name="Mihova T."/>
            <person name="Mikkelsen T."/>
            <person name="Mlenga V."/>
            <person name="Moru K."/>
            <person name="Mozes J."/>
            <person name="Mulrain L."/>
            <person name="Munson G."/>
            <person name="Naylor J."/>
            <person name="Newes C."/>
            <person name="Nguyen C."/>
            <person name="Nguyen N."/>
            <person name="Nguyen T."/>
            <person name="Nicol R."/>
            <person name="Nielsen C."/>
            <person name="Nizzari M."/>
            <person name="Norbu C."/>
            <person name="Norbu N."/>
            <person name="O'donnell P."/>
            <person name="Okoawo O."/>
            <person name="O'leary S."/>
            <person name="Omotosho B."/>
            <person name="O'neill K."/>
            <person name="Osman S."/>
            <person name="Parker S."/>
            <person name="Perrin D."/>
            <person name="Phunkhang P."/>
            <person name="Piqani B."/>
            <person name="Purcell S."/>
            <person name="Rachupka T."/>
            <person name="Ramasamy U."/>
            <person name="Rameau R."/>
            <person name="Ray V."/>
            <person name="Raymond C."/>
            <person name="Retta R."/>
            <person name="Richardson S."/>
            <person name="Rise C."/>
            <person name="Rodriguez J."/>
            <person name="Rogers J."/>
            <person name="Rogov P."/>
            <person name="Rutman M."/>
            <person name="Schupbach R."/>
            <person name="Seaman C."/>
            <person name="Settipalli S."/>
            <person name="Sharpe T."/>
            <person name="Sheridan J."/>
            <person name="Sherpa N."/>
            <person name="Shi J."/>
            <person name="Smirnov S."/>
            <person name="Smith C."/>
            <person name="Sougnez C."/>
            <person name="Spencer B."/>
            <person name="Stalker J."/>
            <person name="Stange-thomann N."/>
            <person name="Stavropoulos S."/>
            <person name="Stetson K."/>
            <person name="Stone C."/>
            <person name="Stone S."/>
            <person name="Stubbs M."/>
            <person name="Talamas J."/>
            <person name="Tchuinga P."/>
            <person name="Tenzing P."/>
            <person name="Tesfaye S."/>
            <person name="Theodore J."/>
            <person name="Thoulutsang Y."/>
            <person name="Topham K."/>
            <person name="Towey S."/>
            <person name="Tsamla T."/>
            <person name="Tsomo N."/>
            <person name="Vallee D."/>
            <person name="Vassiliev H."/>
            <person name="Venkataraman V."/>
            <person name="Vinson J."/>
            <person name="Vo A."/>
            <person name="Wade C."/>
            <person name="Wang S."/>
            <person name="Wangchuk T."/>
            <person name="Wangdi T."/>
            <person name="Whittaker C."/>
            <person name="Wilkinson J."/>
            <person name="Wu Y."/>
            <person name="Wyman D."/>
            <person name="Yadav S."/>
            <person name="Yang S."/>
            <person name="Yang X."/>
            <person name="Yeager S."/>
            <person name="Yee E."/>
            <person name="Young G."/>
            <person name="Zainoun J."/>
            <person name="Zembeck L."/>
            <person name="Zimmer A."/>
            <person name="Zody M."/>
            <person name="Lander E."/>
        </authorList>
    </citation>
    <scope>NUCLEOTIDE SEQUENCE [LARGE SCALE GENOMIC DNA]</scope>
</reference>
<reference evidence="3" key="3">
    <citation type="submission" date="2025-09" db="UniProtKB">
        <authorList>
            <consortium name="Ensembl"/>
        </authorList>
    </citation>
    <scope>IDENTIFICATION</scope>
</reference>
<name>H2Y873_CIOSA</name>